<comment type="similarity">
    <text evidence="1 2">Belongs to the ZraP family.</text>
</comment>
<comment type="function">
    <text evidence="2">Part of the Zra signaling pathway, an envelope stress response (ESR) system composed of the periplasmic accessory protein ZraP, the histidine kinase ZraS and the transcriptional regulator ZraR. The ZraPSR system contributes to antibiotic resistance and is important for membrane integrity in the presence of membrane-targeting biocides. ZraP acts as a modulator which has both a regulatory and a chaperone function. The zinc-bound form of ZraP modulates the response of the ZraPSR system by inhibiting the expression of the zra genes, probably by interacting with ZraS.</text>
</comment>
<gene>
    <name evidence="3" type="primary">zraP</name>
    <name evidence="3" type="ORF">NCTC12993_04187</name>
</gene>
<dbReference type="InterPro" id="IPR025961">
    <property type="entry name" value="Metal_resist"/>
</dbReference>
<sequence>MKRNNKLTLALLTVATLTFTSGAVLAGPHHWNNNADNGGYSQLTEAQQATAQKLRNDYYAQTQALRQQLTSKRYEYNALLTADKLDSAKIEAVAAEKEALSQQLEKQRVKFDVEMAQAGIPRHGGMGYGCDGGRHSGGHMGGMHRG</sequence>
<proteinExistence type="inferred from homology"/>
<keyword evidence="2" id="KW-0862">Zinc</keyword>
<evidence type="ECO:0000256" key="2">
    <source>
        <dbReference type="RuleBase" id="RU366051"/>
    </source>
</evidence>
<feature type="signal peptide" evidence="2">
    <location>
        <begin position="1"/>
        <end position="26"/>
    </location>
</feature>
<comment type="subcellular location">
    <subcellularLocation>
        <location evidence="2">Periplasm</location>
    </subcellularLocation>
</comment>
<name>A0A485B7V0_KLUCR</name>
<organism evidence="3 4">
    <name type="scientific">Kluyvera cryocrescens</name>
    <name type="common">Kluyvera citrophila</name>
    <dbReference type="NCBI Taxonomy" id="580"/>
    <lineage>
        <taxon>Bacteria</taxon>
        <taxon>Pseudomonadati</taxon>
        <taxon>Pseudomonadota</taxon>
        <taxon>Gammaproteobacteria</taxon>
        <taxon>Enterobacterales</taxon>
        <taxon>Enterobacteriaceae</taxon>
        <taxon>Kluyvera</taxon>
    </lineage>
</organism>
<accession>A0A485B7V0</accession>
<dbReference type="Pfam" id="PF13801">
    <property type="entry name" value="Metal_resist"/>
    <property type="match status" value="1"/>
</dbReference>
<keyword evidence="4" id="KW-1185">Reference proteome</keyword>
<dbReference type="EMBL" id="CAADJD010000020">
    <property type="protein sequence ID" value="VFS68901.1"/>
    <property type="molecule type" value="Genomic_DNA"/>
</dbReference>
<feature type="chain" id="PRO_5022251229" description="Zinc resistance-associated protein" evidence="2">
    <location>
        <begin position="27"/>
        <end position="146"/>
    </location>
</feature>
<protein>
    <recommendedName>
        <fullName evidence="2">Zinc resistance-associated protein</fullName>
    </recommendedName>
</protein>
<dbReference type="GO" id="GO:0042597">
    <property type="term" value="C:periplasmic space"/>
    <property type="evidence" value="ECO:0007669"/>
    <property type="project" value="UniProtKB-SubCell"/>
</dbReference>
<reference evidence="3 4" key="1">
    <citation type="submission" date="2019-03" db="EMBL/GenBank/DDBJ databases">
        <authorList>
            <consortium name="Pathogen Informatics"/>
        </authorList>
    </citation>
    <scope>NUCLEOTIDE SEQUENCE [LARGE SCALE GENOMIC DNA]</scope>
    <source>
        <strain evidence="3 4">NCTC12993</strain>
    </source>
</reference>
<dbReference type="Gene3D" id="1.20.120.1490">
    <property type="match status" value="1"/>
</dbReference>
<evidence type="ECO:0000313" key="4">
    <source>
        <dbReference type="Proteomes" id="UP000401081"/>
    </source>
</evidence>
<keyword evidence="2" id="KW-0574">Periplasm</keyword>
<dbReference type="AlphaFoldDB" id="A0A485B7V0"/>
<keyword evidence="2" id="KW-0732">Signal</keyword>
<dbReference type="Proteomes" id="UP000401081">
    <property type="component" value="Unassembled WGS sequence"/>
</dbReference>
<evidence type="ECO:0000313" key="3">
    <source>
        <dbReference type="EMBL" id="VFS68901.1"/>
    </source>
</evidence>
<evidence type="ECO:0000256" key="1">
    <source>
        <dbReference type="ARBA" id="ARBA00044945"/>
    </source>
</evidence>
<dbReference type="RefSeq" id="WP_061284716.1">
    <property type="nucleotide sequence ID" value="NZ_BCTM01000033.1"/>
</dbReference>